<organism evidence="3 4">
    <name type="scientific">Neomoorella thermoacetica</name>
    <name type="common">Clostridium thermoaceticum</name>
    <dbReference type="NCBI Taxonomy" id="1525"/>
    <lineage>
        <taxon>Bacteria</taxon>
        <taxon>Bacillati</taxon>
        <taxon>Bacillota</taxon>
        <taxon>Clostridia</taxon>
        <taxon>Neomoorellales</taxon>
        <taxon>Neomoorellaceae</taxon>
        <taxon>Neomoorella</taxon>
    </lineage>
</organism>
<dbReference type="PANTHER" id="PTHR43732:SF1">
    <property type="entry name" value="RIBOSE 5-PHOSPHATE ISOMERASE"/>
    <property type="match status" value="1"/>
</dbReference>
<evidence type="ECO:0000256" key="1">
    <source>
        <dbReference type="ARBA" id="ARBA00008754"/>
    </source>
</evidence>
<dbReference type="GO" id="GO:0005975">
    <property type="term" value="P:carbohydrate metabolic process"/>
    <property type="evidence" value="ECO:0007669"/>
    <property type="project" value="InterPro"/>
</dbReference>
<proteinExistence type="inferred from homology"/>
<dbReference type="PIRSF" id="PIRSF005384">
    <property type="entry name" value="RpiB_LacA_B"/>
    <property type="match status" value="1"/>
</dbReference>
<dbReference type="NCBIfam" id="TIGR01120">
    <property type="entry name" value="rpiB"/>
    <property type="match status" value="1"/>
</dbReference>
<dbReference type="EMBL" id="MIHH01000015">
    <property type="protein sequence ID" value="OIQ08144.1"/>
    <property type="molecule type" value="Genomic_DNA"/>
</dbReference>
<dbReference type="GO" id="GO:0004751">
    <property type="term" value="F:ribose-5-phosphate isomerase activity"/>
    <property type="evidence" value="ECO:0007669"/>
    <property type="project" value="UniProtKB-EC"/>
</dbReference>
<dbReference type="RefSeq" id="WP_071521309.1">
    <property type="nucleotide sequence ID" value="NZ_MIHH01000015.1"/>
</dbReference>
<name>A0A1J5JRR3_NEOTH</name>
<dbReference type="Pfam" id="PF02502">
    <property type="entry name" value="LacAB_rpiB"/>
    <property type="match status" value="1"/>
</dbReference>
<evidence type="ECO:0000256" key="2">
    <source>
        <dbReference type="ARBA" id="ARBA00023235"/>
    </source>
</evidence>
<gene>
    <name evidence="3" type="primary">rpiB</name>
    <name evidence="3" type="ORF">MOOR_22190</name>
</gene>
<comment type="similarity">
    <text evidence="1">Belongs to the LacAB/RpiB family.</text>
</comment>
<dbReference type="InterPro" id="IPR036569">
    <property type="entry name" value="RpiB_LacA_LacB_sf"/>
</dbReference>
<dbReference type="EC" id="5.3.1.6" evidence="3"/>
<protein>
    <submittedName>
        <fullName evidence="3">Ribose-5-phosphate isomerase B</fullName>
        <ecNumber evidence="3">5.3.1.6</ecNumber>
    </submittedName>
</protein>
<comment type="caution">
    <text evidence="3">The sequence shown here is derived from an EMBL/GenBank/DDBJ whole genome shotgun (WGS) entry which is preliminary data.</text>
</comment>
<dbReference type="NCBIfam" id="TIGR00689">
    <property type="entry name" value="rpiB_lacA_lacB"/>
    <property type="match status" value="1"/>
</dbReference>
<dbReference type="AlphaFoldDB" id="A0A1J5JRR3"/>
<dbReference type="InterPro" id="IPR003500">
    <property type="entry name" value="RpiB_LacA_LacB"/>
</dbReference>
<dbReference type="InterPro" id="IPR051812">
    <property type="entry name" value="SPI_LacAB/RpiB"/>
</dbReference>
<dbReference type="PANTHER" id="PTHR43732">
    <property type="entry name" value="RIBOSE 5-PHOSPHATE ISOMERASE-RELATED"/>
    <property type="match status" value="1"/>
</dbReference>
<dbReference type="Gene3D" id="3.40.1400.10">
    <property type="entry name" value="Sugar-phosphate isomerase, RpiB/LacA/LacB"/>
    <property type="match status" value="1"/>
</dbReference>
<accession>A0A1J5JRR3</accession>
<keyword evidence="2 3" id="KW-0413">Isomerase</keyword>
<evidence type="ECO:0000313" key="4">
    <source>
        <dbReference type="Proteomes" id="UP000182743"/>
    </source>
</evidence>
<dbReference type="Proteomes" id="UP000182743">
    <property type="component" value="Unassembled WGS sequence"/>
</dbReference>
<dbReference type="InterPro" id="IPR004785">
    <property type="entry name" value="RpiB"/>
</dbReference>
<dbReference type="NCBIfam" id="NF004051">
    <property type="entry name" value="PRK05571.1"/>
    <property type="match status" value="1"/>
</dbReference>
<evidence type="ECO:0000313" key="3">
    <source>
        <dbReference type="EMBL" id="OIQ08144.1"/>
    </source>
</evidence>
<reference evidence="3 4" key="1">
    <citation type="submission" date="2016-08" db="EMBL/GenBank/DDBJ databases">
        <title>Genome-based comparison of Moorella thermoacetic strains.</title>
        <authorList>
            <person name="Poehlein A."/>
            <person name="Bengelsdorf F.R."/>
            <person name="Esser C."/>
            <person name="Duerre P."/>
            <person name="Daniel R."/>
        </authorList>
    </citation>
    <scope>NUCLEOTIDE SEQUENCE [LARGE SCALE GENOMIC DNA]</scope>
    <source>
        <strain evidence="3 4">DSM 11768</strain>
    </source>
</reference>
<dbReference type="SUPFAM" id="SSF89623">
    <property type="entry name" value="Ribose/Galactose isomerase RpiB/AlsB"/>
    <property type="match status" value="1"/>
</dbReference>
<sequence length="147" mass="15890">MKVAIGSDHLGYDLKEQLKEFIVSLGHEIVDYGCFSKEPIDYPDVARDVARGITKGEAERGILVCGTGIGMAMAANKVKGIRAAQCADVYSAERAAKSNNAHIITIGALVTGLEVAKSVVKTWMESYFNGGPSQRKIEKIMALEQEE</sequence>